<dbReference type="Gene3D" id="1.10.510.10">
    <property type="entry name" value="Transferase(Phosphotransferase) domain 1"/>
    <property type="match status" value="1"/>
</dbReference>
<comment type="caution">
    <text evidence="1">The sequence shown here is derived from an EMBL/GenBank/DDBJ whole genome shotgun (WGS) entry which is preliminary data.</text>
</comment>
<name>A0A150SHT8_SORCE</name>
<evidence type="ECO:0000313" key="1">
    <source>
        <dbReference type="EMBL" id="KYF91778.1"/>
    </source>
</evidence>
<reference evidence="1 2" key="1">
    <citation type="submission" date="2014-02" db="EMBL/GenBank/DDBJ databases">
        <title>The small core and large imbalanced accessory genome model reveals a collaborative survival strategy of Sorangium cellulosum strains in nature.</title>
        <authorList>
            <person name="Han K."/>
            <person name="Peng R."/>
            <person name="Blom J."/>
            <person name="Li Y.-Z."/>
        </authorList>
    </citation>
    <scope>NUCLEOTIDE SEQUENCE [LARGE SCALE GENOMIC DNA]</scope>
    <source>
        <strain evidence="1 2">So0149</strain>
    </source>
</reference>
<evidence type="ECO:0008006" key="3">
    <source>
        <dbReference type="Google" id="ProtNLM"/>
    </source>
</evidence>
<sequence>MAAWTTRLSGRPEEAKVDVYLGAKRVRLDPRASIGKGGEADVFDLGDGRALKVWKTPDHPDYAGQDAEQRAAQDRIERHQDKLRAFPGALPAQVIAPAELATDRSKKRIVGYAMRLVRGAEPLLRYGEPSMRHGGLSSAAVSEVLAGLHRTVEAIHGRGVVIGDFNDLNVLVAGGEAFVIDADSFQFGPFLCQVFTERFVDPLLCDPSLPRPALGRPYSPDSDWYAFAVMVMQSLLCVGPYGGVFRPRSAAARVPECARPLRRITVFDREVRYPKPAIPYRVLPDDLLDALYRVFVKDERGVFPRRLLEGLAWARCASCGVEHARPACPTCAGAAPAAVKASTVVHGEVLATRLLSTRGVILAASAGPGGLAYLVHEGGRFLREDGSVVLSGAPHPAMRFAVQGRATLIGRAGELVVLSPGAPPERIPVDCLGTSPAFGVNERARYWTRGGKLLRSGRPGAAALSGEADAVAMGDVLAGQTVFWVGPRFGLGFYRAGNVSIAFVFDAERPGLKDTVKLPFPGGKLTSATCVFDGAAPRAGRGRAWLFLAAELAGRTVHRCIVVGEDGAVEAVADGEGGGGSWLGALTGKCAASGFLLSATDGGVVRVEVRGGALVETRQFPGTEPFVTQASRLLVGPEGLFVVDAQAITLLRIA</sequence>
<gene>
    <name evidence="1" type="ORF">BE18_16940</name>
</gene>
<proteinExistence type="predicted"/>
<dbReference type="SUPFAM" id="SSF56112">
    <property type="entry name" value="Protein kinase-like (PK-like)"/>
    <property type="match status" value="1"/>
</dbReference>
<dbReference type="AlphaFoldDB" id="A0A150SHT8"/>
<dbReference type="InterPro" id="IPR011009">
    <property type="entry name" value="Kinase-like_dom_sf"/>
</dbReference>
<evidence type="ECO:0000313" key="2">
    <source>
        <dbReference type="Proteomes" id="UP000075515"/>
    </source>
</evidence>
<dbReference type="EMBL" id="JEMC01001994">
    <property type="protein sequence ID" value="KYF91778.1"/>
    <property type="molecule type" value="Genomic_DNA"/>
</dbReference>
<accession>A0A150SHT8</accession>
<organism evidence="1 2">
    <name type="scientific">Sorangium cellulosum</name>
    <name type="common">Polyangium cellulosum</name>
    <dbReference type="NCBI Taxonomy" id="56"/>
    <lineage>
        <taxon>Bacteria</taxon>
        <taxon>Pseudomonadati</taxon>
        <taxon>Myxococcota</taxon>
        <taxon>Polyangia</taxon>
        <taxon>Polyangiales</taxon>
        <taxon>Polyangiaceae</taxon>
        <taxon>Sorangium</taxon>
    </lineage>
</organism>
<dbReference type="Proteomes" id="UP000075515">
    <property type="component" value="Unassembled WGS sequence"/>
</dbReference>
<protein>
    <recommendedName>
        <fullName evidence="3">Protein kinase domain-containing protein</fullName>
    </recommendedName>
</protein>